<feature type="region of interest" description="Disordered" evidence="1">
    <location>
        <begin position="202"/>
        <end position="221"/>
    </location>
</feature>
<reference evidence="3 4" key="2">
    <citation type="submission" date="2020-08" db="EMBL/GenBank/DDBJ databases">
        <authorList>
            <person name="Ueki A."/>
            <person name="Tonouchi A."/>
        </authorList>
    </citation>
    <scope>NUCLEOTIDE SEQUENCE [LARGE SCALE GENOMIC DNA]</scope>
    <source>
        <strain evidence="3 4">CTTW</strain>
    </source>
</reference>
<keyword evidence="4" id="KW-1185">Reference proteome</keyword>
<evidence type="ECO:0000256" key="1">
    <source>
        <dbReference type="SAM" id="MobiDB-lite"/>
    </source>
</evidence>
<sequence>MTYKCEYCGFEYDGEECPQCGAPHPVTTTTNNKITGNNTYSTNNDTTGNNTYGTNNNTAGNYRYSTDNESINTNADDNSTTYNYTTNYYTINSHAADNYTSDNGYRTDSSAFNTKKHKKRKRLTETRGFIVFLLIVFFPAGLFLMWTNKVFKFSTRTIITLFYVLMIYFGTKMNGLPETTNTTASGNAKTVEVAAENTPTPISNPTLTLTSTPSPAPTKKPVSKKEKFIKKVSAKTGITQKTAGNLYDLFYKKMGFKTIDIVQKSKTGKATYDFKADGFNLKVAFKDGGVSSIKWQFYTLYAGKVIKIDKQGVLDRQLVDSVKYYMYAEDIITDNIKTPSTARFPDMDSSGVGMQRKGKIVAVQGYFDAQNTYGAVVRSKYTVEFSVTDLDANKYKPVYIKIDDEVKGKWIELD</sequence>
<keyword evidence="2" id="KW-0472">Membrane</keyword>
<feature type="transmembrane region" description="Helical" evidence="2">
    <location>
        <begin position="153"/>
        <end position="171"/>
    </location>
</feature>
<feature type="transmembrane region" description="Helical" evidence="2">
    <location>
        <begin position="128"/>
        <end position="147"/>
    </location>
</feature>
<dbReference type="SUPFAM" id="SSF57802">
    <property type="entry name" value="Rubredoxin-like"/>
    <property type="match status" value="1"/>
</dbReference>
<dbReference type="RefSeq" id="WP_185259282.1">
    <property type="nucleotide sequence ID" value="NZ_AP023368.1"/>
</dbReference>
<dbReference type="CDD" id="cd00350">
    <property type="entry name" value="rubredoxin_like"/>
    <property type="match status" value="1"/>
</dbReference>
<name>A0A7I8DNT8_9FIRM</name>
<organism evidence="3 4">
    <name type="scientific">Anaerocolumna chitinilytica</name>
    <dbReference type="NCBI Taxonomy" id="1727145"/>
    <lineage>
        <taxon>Bacteria</taxon>
        <taxon>Bacillati</taxon>
        <taxon>Bacillota</taxon>
        <taxon>Clostridia</taxon>
        <taxon>Lachnospirales</taxon>
        <taxon>Lachnospiraceae</taxon>
        <taxon>Anaerocolumna</taxon>
    </lineage>
</organism>
<feature type="region of interest" description="Disordered" evidence="1">
    <location>
        <begin position="33"/>
        <end position="57"/>
    </location>
</feature>
<dbReference type="Proteomes" id="UP000515703">
    <property type="component" value="Chromosome"/>
</dbReference>
<gene>
    <name evidence="3" type="ORF">bsdcttw_20350</name>
</gene>
<dbReference type="KEGG" id="acht:bsdcttw_20350"/>
<feature type="compositionally biased region" description="Low complexity" evidence="1">
    <location>
        <begin position="202"/>
        <end position="220"/>
    </location>
</feature>
<dbReference type="EMBL" id="AP023368">
    <property type="protein sequence ID" value="BCJ98994.1"/>
    <property type="molecule type" value="Genomic_DNA"/>
</dbReference>
<keyword evidence="2" id="KW-0812">Transmembrane</keyword>
<evidence type="ECO:0000313" key="4">
    <source>
        <dbReference type="Proteomes" id="UP000515703"/>
    </source>
</evidence>
<evidence type="ECO:0000256" key="2">
    <source>
        <dbReference type="SAM" id="Phobius"/>
    </source>
</evidence>
<protein>
    <submittedName>
        <fullName evidence="3">Uncharacterized protein</fullName>
    </submittedName>
</protein>
<reference evidence="3 4" key="1">
    <citation type="submission" date="2020-08" db="EMBL/GenBank/DDBJ databases">
        <title>Draft genome sequencing of an Anaerocolumna strain isolated from anoxic soil subjected to BSD treatment.</title>
        <authorList>
            <person name="Uek A."/>
            <person name="Tonouchi A."/>
        </authorList>
    </citation>
    <scope>NUCLEOTIDE SEQUENCE [LARGE SCALE GENOMIC DNA]</scope>
    <source>
        <strain evidence="3 4">CTTW</strain>
    </source>
</reference>
<proteinExistence type="predicted"/>
<evidence type="ECO:0000313" key="3">
    <source>
        <dbReference type="EMBL" id="BCJ98994.1"/>
    </source>
</evidence>
<accession>A0A7I8DNT8</accession>
<keyword evidence="2" id="KW-1133">Transmembrane helix</keyword>
<dbReference type="AlphaFoldDB" id="A0A7I8DNT8"/>